<dbReference type="Proteomes" id="UP000663865">
    <property type="component" value="Unassembled WGS sequence"/>
</dbReference>
<evidence type="ECO:0000313" key="4">
    <source>
        <dbReference type="EMBL" id="CAF3455929.1"/>
    </source>
</evidence>
<dbReference type="Proteomes" id="UP000663872">
    <property type="component" value="Unassembled WGS sequence"/>
</dbReference>
<comment type="caution">
    <text evidence="2">The sequence shown here is derived from an EMBL/GenBank/DDBJ whole genome shotgun (WGS) entry which is preliminary data.</text>
</comment>
<dbReference type="EMBL" id="CAJOBR010000600">
    <property type="protein sequence ID" value="CAF4527592.1"/>
    <property type="molecule type" value="Genomic_DNA"/>
</dbReference>
<keyword evidence="1" id="KW-1133">Transmembrane helix</keyword>
<dbReference type="EMBL" id="CAJOBS010001243">
    <property type="protein sequence ID" value="CAF4707442.1"/>
    <property type="molecule type" value="Genomic_DNA"/>
</dbReference>
<protein>
    <submittedName>
        <fullName evidence="2">Uncharacterized protein</fullName>
    </submittedName>
</protein>
<evidence type="ECO:0000313" key="6">
    <source>
        <dbReference type="EMBL" id="CAF4707442.1"/>
    </source>
</evidence>
<sequence length="104" mass="11437">MITTETNPVSLPKDLSVTNHNNSPPLIINSKSPFTVHYAIWPYVTLISLIITVWLLVYVSTVLSRRHNHRNEQNKSASFYATQAASTTGGYEASTATPPPPADI</sequence>
<dbReference type="EMBL" id="CAJNYV010002120">
    <property type="protein sequence ID" value="CAF3455929.1"/>
    <property type="molecule type" value="Genomic_DNA"/>
</dbReference>
<accession>A0A818DY23</accession>
<organism evidence="2 7">
    <name type="scientific">Rotaria socialis</name>
    <dbReference type="NCBI Taxonomy" id="392032"/>
    <lineage>
        <taxon>Eukaryota</taxon>
        <taxon>Metazoa</taxon>
        <taxon>Spiralia</taxon>
        <taxon>Gnathifera</taxon>
        <taxon>Rotifera</taxon>
        <taxon>Eurotatoria</taxon>
        <taxon>Bdelloidea</taxon>
        <taxon>Philodinida</taxon>
        <taxon>Philodinidae</taxon>
        <taxon>Rotaria</taxon>
    </lineage>
</organism>
<dbReference type="AlphaFoldDB" id="A0A818DY23"/>
<dbReference type="EMBL" id="CAJNYD010002894">
    <property type="protein sequence ID" value="CAF3450007.1"/>
    <property type="molecule type" value="Genomic_DNA"/>
</dbReference>
<feature type="transmembrane region" description="Helical" evidence="1">
    <location>
        <begin position="40"/>
        <end position="63"/>
    </location>
</feature>
<proteinExistence type="predicted"/>
<dbReference type="EMBL" id="CAJNYT010002182">
    <property type="protein sequence ID" value="CAF3451657.1"/>
    <property type="molecule type" value="Genomic_DNA"/>
</dbReference>
<dbReference type="Proteomes" id="UP000663838">
    <property type="component" value="Unassembled WGS sequence"/>
</dbReference>
<reference evidence="2" key="1">
    <citation type="submission" date="2021-02" db="EMBL/GenBank/DDBJ databases">
        <authorList>
            <person name="Nowell W R."/>
        </authorList>
    </citation>
    <scope>NUCLEOTIDE SEQUENCE</scope>
</reference>
<keyword evidence="1" id="KW-0472">Membrane</keyword>
<dbReference type="Proteomes" id="UP000663848">
    <property type="component" value="Unassembled WGS sequence"/>
</dbReference>
<evidence type="ECO:0000313" key="3">
    <source>
        <dbReference type="EMBL" id="CAF3451657.1"/>
    </source>
</evidence>
<evidence type="ECO:0000313" key="2">
    <source>
        <dbReference type="EMBL" id="CAF3450007.1"/>
    </source>
</evidence>
<evidence type="ECO:0000313" key="7">
    <source>
        <dbReference type="Proteomes" id="UP000663833"/>
    </source>
</evidence>
<keyword evidence="1" id="KW-0812">Transmembrane</keyword>
<evidence type="ECO:0000256" key="1">
    <source>
        <dbReference type="SAM" id="Phobius"/>
    </source>
</evidence>
<dbReference type="Proteomes" id="UP000663833">
    <property type="component" value="Unassembled WGS sequence"/>
</dbReference>
<name>A0A818DY23_9BILA</name>
<evidence type="ECO:0000313" key="5">
    <source>
        <dbReference type="EMBL" id="CAF4527592.1"/>
    </source>
</evidence>
<gene>
    <name evidence="3" type="ORF">GRG538_LOCUS14270</name>
    <name evidence="4" type="ORF">KIK155_LOCUS12729</name>
    <name evidence="2" type="ORF">LUA448_LOCUS21840</name>
    <name evidence="5" type="ORF">QYT958_LOCUS6646</name>
    <name evidence="6" type="ORF">TOA249_LOCUS17442</name>
</gene>